<accession>W6Y868</accession>
<evidence type="ECO:0000256" key="2">
    <source>
        <dbReference type="SAM" id="SignalP"/>
    </source>
</evidence>
<dbReference type="GeneID" id="19146259"/>
<feature type="region of interest" description="Disordered" evidence="1">
    <location>
        <begin position="124"/>
        <end position="143"/>
    </location>
</feature>
<dbReference type="RefSeq" id="XP_007714123.1">
    <property type="nucleotide sequence ID" value="XM_007715933.1"/>
</dbReference>
<feature type="compositionally biased region" description="Basic and acidic residues" evidence="1">
    <location>
        <begin position="127"/>
        <end position="141"/>
    </location>
</feature>
<evidence type="ECO:0000313" key="3">
    <source>
        <dbReference type="EMBL" id="EUC31559.1"/>
    </source>
</evidence>
<gene>
    <name evidence="3" type="ORF">COCCADRAFT_27727</name>
</gene>
<dbReference type="OrthoDB" id="3695480at2759"/>
<feature type="compositionally biased region" description="Basic residues" evidence="1">
    <location>
        <begin position="95"/>
        <end position="113"/>
    </location>
</feature>
<name>W6Y868_COCC2</name>
<keyword evidence="4" id="KW-1185">Reference proteome</keyword>
<feature type="signal peptide" evidence="2">
    <location>
        <begin position="1"/>
        <end position="24"/>
    </location>
</feature>
<dbReference type="KEGG" id="bze:COCCADRAFT_27727"/>
<feature type="region of interest" description="Disordered" evidence="1">
    <location>
        <begin position="85"/>
        <end position="113"/>
    </location>
</feature>
<evidence type="ECO:0000313" key="4">
    <source>
        <dbReference type="Proteomes" id="UP000053841"/>
    </source>
</evidence>
<dbReference type="AlphaFoldDB" id="W6Y868"/>
<feature type="region of interest" description="Disordered" evidence="1">
    <location>
        <begin position="28"/>
        <end position="52"/>
    </location>
</feature>
<feature type="compositionally biased region" description="Low complexity" evidence="1">
    <location>
        <begin position="85"/>
        <end position="94"/>
    </location>
</feature>
<protein>
    <submittedName>
        <fullName evidence="3">Uncharacterized protein</fullName>
    </submittedName>
</protein>
<dbReference type="Proteomes" id="UP000053841">
    <property type="component" value="Unassembled WGS sequence"/>
</dbReference>
<organism evidence="3 4">
    <name type="scientific">Cochliobolus carbonum (strain 26-R-13)</name>
    <name type="common">Maize leaf spot fungus</name>
    <name type="synonym">Bipolaris zeicola</name>
    <dbReference type="NCBI Taxonomy" id="930089"/>
    <lineage>
        <taxon>Eukaryota</taxon>
        <taxon>Fungi</taxon>
        <taxon>Dikarya</taxon>
        <taxon>Ascomycota</taxon>
        <taxon>Pezizomycotina</taxon>
        <taxon>Dothideomycetes</taxon>
        <taxon>Pleosporomycetidae</taxon>
        <taxon>Pleosporales</taxon>
        <taxon>Pleosporineae</taxon>
        <taxon>Pleosporaceae</taxon>
        <taxon>Bipolaris</taxon>
    </lineage>
</organism>
<dbReference type="HOGENOM" id="CLU_124527_0_0_1"/>
<evidence type="ECO:0000256" key="1">
    <source>
        <dbReference type="SAM" id="MobiDB-lite"/>
    </source>
</evidence>
<keyword evidence="2" id="KW-0732">Signal</keyword>
<feature type="chain" id="PRO_5004888804" evidence="2">
    <location>
        <begin position="25"/>
        <end position="154"/>
    </location>
</feature>
<reference evidence="3 4" key="1">
    <citation type="journal article" date="2013" name="PLoS Genet.">
        <title>Comparative genome structure, secondary metabolite, and effector coding capacity across Cochliobolus pathogens.</title>
        <authorList>
            <person name="Condon B.J."/>
            <person name="Leng Y."/>
            <person name="Wu D."/>
            <person name="Bushley K.E."/>
            <person name="Ohm R.A."/>
            <person name="Otillar R."/>
            <person name="Martin J."/>
            <person name="Schackwitz W."/>
            <person name="Grimwood J."/>
            <person name="MohdZainudin N."/>
            <person name="Xue C."/>
            <person name="Wang R."/>
            <person name="Manning V.A."/>
            <person name="Dhillon B."/>
            <person name="Tu Z.J."/>
            <person name="Steffenson B.J."/>
            <person name="Salamov A."/>
            <person name="Sun H."/>
            <person name="Lowry S."/>
            <person name="LaButti K."/>
            <person name="Han J."/>
            <person name="Copeland A."/>
            <person name="Lindquist E."/>
            <person name="Barry K."/>
            <person name="Schmutz J."/>
            <person name="Baker S.E."/>
            <person name="Ciuffetti L.M."/>
            <person name="Grigoriev I.V."/>
            <person name="Zhong S."/>
            <person name="Turgeon B.G."/>
        </authorList>
    </citation>
    <scope>NUCLEOTIDE SEQUENCE [LARGE SCALE GENOMIC DNA]</scope>
    <source>
        <strain evidence="3 4">26-R-13</strain>
    </source>
</reference>
<dbReference type="EMBL" id="KI964658">
    <property type="protein sequence ID" value="EUC31559.1"/>
    <property type="molecule type" value="Genomic_DNA"/>
</dbReference>
<proteinExistence type="predicted"/>
<sequence length="154" mass="16942">MKTLTLLTIALLSTSTLLPALALAGEPLPPRSSGKYGKNVPPEPIDTPLKHPKDPALWWQGITDDDVYHPEWALSSRAAVVDASTQISASTAQSAHKKNNKDKKKKKKKGYGLSGHWKKYGCGRVVNEGKKGGEGKKETWGRSRAKYKCHPKLW</sequence>